<reference evidence="5 6" key="2">
    <citation type="submission" date="2016-08" db="EMBL/GenBank/DDBJ databases">
        <title>Pervasive Adenine N6-methylation of Active Genes in Fungi.</title>
        <authorList>
            <consortium name="DOE Joint Genome Institute"/>
            <person name="Mondo S.J."/>
            <person name="Dannebaum R.O."/>
            <person name="Kuo R.C."/>
            <person name="Labutti K."/>
            <person name="Haridas S."/>
            <person name="Kuo A."/>
            <person name="Salamov A."/>
            <person name="Ahrendt S.R."/>
            <person name="Lipzen A."/>
            <person name="Sullivan W."/>
            <person name="Andreopoulos W.B."/>
            <person name="Clum A."/>
            <person name="Lindquist E."/>
            <person name="Daum C."/>
            <person name="Ramamoorthy G.K."/>
            <person name="Gryganskyi A."/>
            <person name="Culley D."/>
            <person name="Magnuson J.K."/>
            <person name="James T.Y."/>
            <person name="O'Malley M.A."/>
            <person name="Stajich J.E."/>
            <person name="Spatafora J.W."/>
            <person name="Visel A."/>
            <person name="Grigoriev I.V."/>
        </authorList>
    </citation>
    <scope>NUCLEOTIDE SEQUENCE [LARGE SCALE GENOMIC DNA]</scope>
    <source>
        <strain evidence="6">finn</strain>
    </source>
</reference>
<keyword evidence="2" id="KW-0732">Signal</keyword>
<dbReference type="GO" id="GO:0016020">
    <property type="term" value="C:membrane"/>
    <property type="evidence" value="ECO:0007669"/>
    <property type="project" value="UniProtKB-SubCell"/>
</dbReference>
<evidence type="ECO:0000313" key="6">
    <source>
        <dbReference type="Proteomes" id="UP000193719"/>
    </source>
</evidence>
<keyword evidence="3" id="KW-0677">Repeat</keyword>
<organism evidence="5 6">
    <name type="scientific">Piromyces finnis</name>
    <dbReference type="NCBI Taxonomy" id="1754191"/>
    <lineage>
        <taxon>Eukaryota</taxon>
        <taxon>Fungi</taxon>
        <taxon>Fungi incertae sedis</taxon>
        <taxon>Chytridiomycota</taxon>
        <taxon>Chytridiomycota incertae sedis</taxon>
        <taxon>Neocallimastigomycetes</taxon>
        <taxon>Neocallimastigales</taxon>
        <taxon>Neocallimastigaceae</taxon>
        <taxon>Piromyces</taxon>
    </lineage>
</organism>
<keyword evidence="6" id="KW-1185">Reference proteome</keyword>
<keyword evidence="4" id="KW-0472">Membrane</keyword>
<dbReference type="PANTHER" id="PTHR48053">
    <property type="entry name" value="LEUCINE RICH REPEAT FAMILY PROTEIN, EXPRESSED"/>
    <property type="match status" value="1"/>
</dbReference>
<comment type="caution">
    <text evidence="5">The sequence shown here is derived from an EMBL/GenBank/DDBJ whole genome shotgun (WGS) entry which is preliminary data.</text>
</comment>
<dbReference type="EMBL" id="MCFH01000049">
    <property type="protein sequence ID" value="ORX43956.1"/>
    <property type="molecule type" value="Genomic_DNA"/>
</dbReference>
<protein>
    <submittedName>
        <fullName evidence="5">L domain-like protein</fullName>
    </submittedName>
</protein>
<evidence type="ECO:0000256" key="1">
    <source>
        <dbReference type="ARBA" id="ARBA00004167"/>
    </source>
</evidence>
<name>A0A1Y1UZA6_9FUNG</name>
<dbReference type="InterPro" id="IPR001611">
    <property type="entry name" value="Leu-rich_rpt"/>
</dbReference>
<keyword evidence="4" id="KW-0812">Transmembrane</keyword>
<dbReference type="InterPro" id="IPR032675">
    <property type="entry name" value="LRR_dom_sf"/>
</dbReference>
<dbReference type="PANTHER" id="PTHR48053:SF71">
    <property type="entry name" value="LEUCINE RICH REPEAT FAMILY PROTEIN, EXPRESSED"/>
    <property type="match status" value="1"/>
</dbReference>
<reference evidence="5 6" key="1">
    <citation type="submission" date="2016-08" db="EMBL/GenBank/DDBJ databases">
        <title>Genomes of anaerobic fungi encode conserved fungal cellulosomes for biomass hydrolysis.</title>
        <authorList>
            <consortium name="DOE Joint Genome Institute"/>
            <person name="Haitjema C.H."/>
            <person name="Gilmore S.P."/>
            <person name="Henske J.K."/>
            <person name="Solomon K.V."/>
            <person name="De Groot R."/>
            <person name="Kuo A."/>
            <person name="Mondo S.J."/>
            <person name="Salamov A.A."/>
            <person name="Labutti K."/>
            <person name="Zhao Z."/>
            <person name="Chiniquy J."/>
            <person name="Barry K."/>
            <person name="Brewer H.M."/>
            <person name="Purvine S.O."/>
            <person name="Wright A.T."/>
            <person name="Boxma B."/>
            <person name="Van Alen T."/>
            <person name="Hackstein J.H."/>
            <person name="Baker S.E."/>
            <person name="Grigoriev I.V."/>
            <person name="O'Malley M.A."/>
        </authorList>
    </citation>
    <scope>NUCLEOTIDE SEQUENCE [LARGE SCALE GENOMIC DNA]</scope>
    <source>
        <strain evidence="6">finn</strain>
    </source>
</reference>
<dbReference type="InterPro" id="IPR051716">
    <property type="entry name" value="Plant_RL_S/T_kinase"/>
</dbReference>
<dbReference type="PRINTS" id="PR00019">
    <property type="entry name" value="LEURICHRPT"/>
</dbReference>
<dbReference type="Proteomes" id="UP000193719">
    <property type="component" value="Unassembled WGS sequence"/>
</dbReference>
<dbReference type="Gene3D" id="3.80.10.10">
    <property type="entry name" value="Ribonuclease Inhibitor"/>
    <property type="match status" value="2"/>
</dbReference>
<dbReference type="Pfam" id="PF00560">
    <property type="entry name" value="LRR_1"/>
    <property type="match status" value="4"/>
</dbReference>
<accession>A0A1Y1UZA6</accession>
<evidence type="ECO:0000256" key="4">
    <source>
        <dbReference type="SAM" id="Phobius"/>
    </source>
</evidence>
<feature type="transmembrane region" description="Helical" evidence="4">
    <location>
        <begin position="111"/>
        <end position="134"/>
    </location>
</feature>
<comment type="subcellular location">
    <subcellularLocation>
        <location evidence="1">Membrane</location>
        <topology evidence="1">Single-pass membrane protein</topology>
    </subcellularLocation>
</comment>
<keyword evidence="4" id="KW-1133">Transmembrane helix</keyword>
<evidence type="ECO:0000256" key="2">
    <source>
        <dbReference type="ARBA" id="ARBA00022729"/>
    </source>
</evidence>
<dbReference type="SUPFAM" id="SSF52058">
    <property type="entry name" value="L domain-like"/>
    <property type="match status" value="1"/>
</dbReference>
<gene>
    <name evidence="5" type="ORF">BCR36DRAFT_132407</name>
</gene>
<evidence type="ECO:0000313" key="5">
    <source>
        <dbReference type="EMBL" id="ORX43956.1"/>
    </source>
</evidence>
<evidence type="ECO:0000256" key="3">
    <source>
        <dbReference type="ARBA" id="ARBA00022737"/>
    </source>
</evidence>
<dbReference type="OrthoDB" id="676979at2759"/>
<dbReference type="FunFam" id="3.80.10.10:FF:000383">
    <property type="entry name" value="Leucine-rich repeat receptor protein kinase EMS1"/>
    <property type="match status" value="1"/>
</dbReference>
<sequence>MEIAYNKLDGLIPPEFGNLLKLKYLNLSNNNLTGPIPQELGKLSNIEIILSNNTLTGPIPQEFGNLSKLKTLSLSNNTLSGPIPKKLKKLNIKMNISNNPLLFEISENNNLLIIILVVSRLFVILLSVAVYLRVFRKKKNENIKNKLYKTEQISSKSEYINTFEDESISSNV</sequence>
<dbReference type="AlphaFoldDB" id="A0A1Y1UZA6"/>
<proteinExistence type="predicted"/>